<gene>
    <name evidence="1" type="ORF">LMXM_28_1165</name>
</gene>
<accession>E9AZT5</accession>
<sequence>MAQSACERQPLEAAEEASSPRRSPLLLVGCGVDEADARALYTEGFLFAFLECFREAAYKEMGDLSQRSPARQVLLPPLCMQLTKLDLSHNHCLGDAGIRQLLSALLCLEATREVSRSTWHPLGSAQHAFSGVEEIVLREVGCTDAVLADVLRLLSSNINRAIPGLTRQGSVARELSDLEAVFQEEVHRTLLDEARVLAGIRAEGVQQNTENAENDSFTPFTYLPSLRLLDLSENSFYSAALIGAVMAGAALRASYAPPRASDSAVTEHHAAEKHGGLAPREMGLSATAGEHGFALGLEECGLADTALLQLPLSLQLLRAVMPKYEEPRFSTASCPPTVGPRHPTQPQSRRCTWFLGGNHLTHLALLRLREFTKTLARCTSGGIPLCSVNAYVERNAILHTATTVRESEEEDMEGSEAAAVDASCLSWLGITAMEDNVRGGGITERAASGSDANFANHFVTLHDLTALRVSWHQLPSLYNLAAVEKGRDPCQFPIASKSLLRRGPQTNAAGFSTCPVHPVRISASGAVAPAPVAGVTAPETRSSQAWARLSRRTSVEPEPSLAYADGYSDALVDRMDCHDDHAALWASPSSMTVSTNALIDALIAEAEQVMRERSPFVEAGRQLASAELLTGLPSPSPLDTHSGLE</sequence>
<dbReference type="RefSeq" id="XP_003876957.1">
    <property type="nucleotide sequence ID" value="XM_003876908.1"/>
</dbReference>
<reference evidence="1 2" key="1">
    <citation type="journal article" date="2011" name="Genome Res.">
        <title>Chromosome and gene copy number variation allow major structural change between species and strains of Leishmania.</title>
        <authorList>
            <person name="Rogers M.B."/>
            <person name="Hilley J.D."/>
            <person name="Dickens N.J."/>
            <person name="Wilkes J."/>
            <person name="Bates P.A."/>
            <person name="Depledge D.P."/>
            <person name="Harris D."/>
            <person name="Her Y."/>
            <person name="Herzyk P."/>
            <person name="Imamura H."/>
            <person name="Otto T.D."/>
            <person name="Sanders M."/>
            <person name="Seeger K."/>
            <person name="Dujardin J.C."/>
            <person name="Berriman M."/>
            <person name="Smith D.F."/>
            <person name="Hertz-Fowler C."/>
            <person name="Mottram J.C."/>
        </authorList>
    </citation>
    <scope>NUCLEOTIDE SEQUENCE [LARGE SCALE GENOMIC DNA]</scope>
    <source>
        <strain evidence="1 2">MHOM/GT/2001/U1103</strain>
    </source>
</reference>
<dbReference type="OMA" id="YVERNAI"/>
<dbReference type="PhylomeDB" id="E9AZT5"/>
<proteinExistence type="predicted"/>
<evidence type="ECO:0000313" key="2">
    <source>
        <dbReference type="Proteomes" id="UP000007259"/>
    </source>
</evidence>
<keyword evidence="2" id="KW-1185">Reference proteome</keyword>
<dbReference type="Proteomes" id="UP000007259">
    <property type="component" value="Chromosome 28"/>
</dbReference>
<organism evidence="1 2">
    <name type="scientific">Leishmania mexicana (strain MHOM/GT/2001/U1103)</name>
    <dbReference type="NCBI Taxonomy" id="929439"/>
    <lineage>
        <taxon>Eukaryota</taxon>
        <taxon>Discoba</taxon>
        <taxon>Euglenozoa</taxon>
        <taxon>Kinetoplastea</taxon>
        <taxon>Metakinetoplastina</taxon>
        <taxon>Trypanosomatida</taxon>
        <taxon>Trypanosomatidae</taxon>
        <taxon>Leishmaniinae</taxon>
        <taxon>Leishmania</taxon>
    </lineage>
</organism>
<dbReference type="OrthoDB" id="261084at2759"/>
<dbReference type="SUPFAM" id="SSF52047">
    <property type="entry name" value="RNI-like"/>
    <property type="match status" value="1"/>
</dbReference>
<dbReference type="VEuPathDB" id="TriTrypDB:LmxM.28.1165"/>
<dbReference type="EMBL" id="FR799581">
    <property type="protein sequence ID" value="CBZ28486.1"/>
    <property type="molecule type" value="Genomic_DNA"/>
</dbReference>
<dbReference type="AlphaFoldDB" id="E9AZT5"/>
<dbReference type="Gene3D" id="3.80.10.10">
    <property type="entry name" value="Ribonuclease Inhibitor"/>
    <property type="match status" value="1"/>
</dbReference>
<evidence type="ECO:0000313" key="1">
    <source>
        <dbReference type="EMBL" id="CBZ28486.1"/>
    </source>
</evidence>
<protein>
    <submittedName>
        <fullName evidence="1">Uncharacterized protein</fullName>
    </submittedName>
</protein>
<dbReference type="KEGG" id="lmi:LMXM_28_1165"/>
<dbReference type="GeneID" id="13450572"/>
<name>E9AZT5_LEIMU</name>
<dbReference type="InterPro" id="IPR032675">
    <property type="entry name" value="LRR_dom_sf"/>
</dbReference>